<reference evidence="1 2" key="1">
    <citation type="journal article" date="2019" name="Commun. Biol.">
        <title>The bagworm genome reveals a unique fibroin gene that provides high tensile strength.</title>
        <authorList>
            <person name="Kono N."/>
            <person name="Nakamura H."/>
            <person name="Ohtoshi R."/>
            <person name="Tomita M."/>
            <person name="Numata K."/>
            <person name="Arakawa K."/>
        </authorList>
    </citation>
    <scope>NUCLEOTIDE SEQUENCE [LARGE SCALE GENOMIC DNA]</scope>
</reference>
<dbReference type="AlphaFoldDB" id="A0A4C1YPR9"/>
<keyword evidence="2" id="KW-1185">Reference proteome</keyword>
<gene>
    <name evidence="1" type="ORF">EVAR_74456_1</name>
</gene>
<proteinExistence type="predicted"/>
<dbReference type="Proteomes" id="UP000299102">
    <property type="component" value="Unassembled WGS sequence"/>
</dbReference>
<evidence type="ECO:0000313" key="2">
    <source>
        <dbReference type="Proteomes" id="UP000299102"/>
    </source>
</evidence>
<evidence type="ECO:0000313" key="1">
    <source>
        <dbReference type="EMBL" id="GBP76407.1"/>
    </source>
</evidence>
<protein>
    <submittedName>
        <fullName evidence="1">Uncharacterized protein</fullName>
    </submittedName>
</protein>
<comment type="caution">
    <text evidence="1">The sequence shown here is derived from an EMBL/GenBank/DDBJ whole genome shotgun (WGS) entry which is preliminary data.</text>
</comment>
<dbReference type="EMBL" id="BGZK01001290">
    <property type="protein sequence ID" value="GBP76407.1"/>
    <property type="molecule type" value="Genomic_DNA"/>
</dbReference>
<sequence>MRPRRGPPMVAKGSTQSKRTVVDFCPLLKYLFERRRTLTEFVNGPASRLHNKLGHFRGANEQCELPQNMWSSPPMDTRNPKLVTRALLAF</sequence>
<accession>A0A4C1YPR9</accession>
<organism evidence="1 2">
    <name type="scientific">Eumeta variegata</name>
    <name type="common">Bagworm moth</name>
    <name type="synonym">Eumeta japonica</name>
    <dbReference type="NCBI Taxonomy" id="151549"/>
    <lineage>
        <taxon>Eukaryota</taxon>
        <taxon>Metazoa</taxon>
        <taxon>Ecdysozoa</taxon>
        <taxon>Arthropoda</taxon>
        <taxon>Hexapoda</taxon>
        <taxon>Insecta</taxon>
        <taxon>Pterygota</taxon>
        <taxon>Neoptera</taxon>
        <taxon>Endopterygota</taxon>
        <taxon>Lepidoptera</taxon>
        <taxon>Glossata</taxon>
        <taxon>Ditrysia</taxon>
        <taxon>Tineoidea</taxon>
        <taxon>Psychidae</taxon>
        <taxon>Oiketicinae</taxon>
        <taxon>Eumeta</taxon>
    </lineage>
</organism>
<name>A0A4C1YPR9_EUMVA</name>